<dbReference type="EMBL" id="BJZU01000176">
    <property type="protein sequence ID" value="GEP07710.1"/>
    <property type="molecule type" value="Genomic_DNA"/>
</dbReference>
<dbReference type="Proteomes" id="UP001156856">
    <property type="component" value="Unassembled WGS sequence"/>
</dbReference>
<reference evidence="3" key="4">
    <citation type="submission" date="2023-01" db="EMBL/GenBank/DDBJ databases">
        <title>Draft genome sequence of Methylobacterium oxalidis strain NBRC 107715.</title>
        <authorList>
            <person name="Sun Q."/>
            <person name="Mori K."/>
        </authorList>
    </citation>
    <scope>NUCLEOTIDE SEQUENCE</scope>
    <source>
        <strain evidence="3">NBRC 107715</strain>
    </source>
</reference>
<organism evidence="2 4">
    <name type="scientific">Methylobacterium oxalidis</name>
    <dbReference type="NCBI Taxonomy" id="944322"/>
    <lineage>
        <taxon>Bacteria</taxon>
        <taxon>Pseudomonadati</taxon>
        <taxon>Pseudomonadota</taxon>
        <taxon>Alphaproteobacteria</taxon>
        <taxon>Hyphomicrobiales</taxon>
        <taxon>Methylobacteriaceae</taxon>
        <taxon>Methylobacterium</taxon>
    </lineage>
</organism>
<dbReference type="Proteomes" id="UP000321960">
    <property type="component" value="Unassembled WGS sequence"/>
</dbReference>
<evidence type="ECO:0000313" key="4">
    <source>
        <dbReference type="Proteomes" id="UP000321960"/>
    </source>
</evidence>
<proteinExistence type="predicted"/>
<keyword evidence="1" id="KW-0175">Coiled coil</keyword>
<evidence type="ECO:0000313" key="2">
    <source>
        <dbReference type="EMBL" id="GEP07710.1"/>
    </source>
</evidence>
<evidence type="ECO:0000256" key="1">
    <source>
        <dbReference type="SAM" id="Coils"/>
    </source>
</evidence>
<name>A0A512JCK8_9HYPH</name>
<dbReference type="AlphaFoldDB" id="A0A512JCK8"/>
<keyword evidence="5" id="KW-1185">Reference proteome</keyword>
<evidence type="ECO:0000313" key="3">
    <source>
        <dbReference type="EMBL" id="GLS62256.1"/>
    </source>
</evidence>
<accession>A0A512JCK8</accession>
<feature type="coiled-coil region" evidence="1">
    <location>
        <begin position="33"/>
        <end position="60"/>
    </location>
</feature>
<protein>
    <submittedName>
        <fullName evidence="2">Uncharacterized protein</fullName>
    </submittedName>
</protein>
<reference evidence="2 4" key="3">
    <citation type="submission" date="2019-07" db="EMBL/GenBank/DDBJ databases">
        <title>Whole genome shotgun sequence of Methylobacterium oxalidis NBRC 107715.</title>
        <authorList>
            <person name="Hosoyama A."/>
            <person name="Uohara A."/>
            <person name="Ohji S."/>
            <person name="Ichikawa N."/>
        </authorList>
    </citation>
    <scope>NUCLEOTIDE SEQUENCE [LARGE SCALE GENOMIC DNA]</scope>
    <source>
        <strain evidence="2 4">NBRC 107715</strain>
    </source>
</reference>
<dbReference type="RefSeq" id="WP_147029126.1">
    <property type="nucleotide sequence ID" value="NZ_BJZU01000176.1"/>
</dbReference>
<gene>
    <name evidence="3" type="ORF">GCM10007888_06370</name>
    <name evidence="2" type="ORF">MOX02_57480</name>
</gene>
<reference evidence="3" key="1">
    <citation type="journal article" date="2014" name="Int. J. Syst. Evol. Microbiol.">
        <title>Complete genome of a new Firmicutes species belonging to the dominant human colonic microbiota ('Ruminococcus bicirculans') reveals two chromosomes and a selective capacity to utilize plant glucans.</title>
        <authorList>
            <consortium name="NISC Comparative Sequencing Program"/>
            <person name="Wegmann U."/>
            <person name="Louis P."/>
            <person name="Goesmann A."/>
            <person name="Henrissat B."/>
            <person name="Duncan S.H."/>
            <person name="Flint H.J."/>
        </authorList>
    </citation>
    <scope>NUCLEOTIDE SEQUENCE</scope>
    <source>
        <strain evidence="3">NBRC 107715</strain>
    </source>
</reference>
<dbReference type="OrthoDB" id="8000480at2"/>
<comment type="caution">
    <text evidence="2">The sequence shown here is derived from an EMBL/GenBank/DDBJ whole genome shotgun (WGS) entry which is preliminary data.</text>
</comment>
<evidence type="ECO:0000313" key="5">
    <source>
        <dbReference type="Proteomes" id="UP001156856"/>
    </source>
</evidence>
<sequence length="70" mass="7828">MNPNRKLARFAADEVQGAYQITLESDDGESLQVLATAQQIEELMRDLDELLGRDAEGEDEVTERLSMGDE</sequence>
<dbReference type="EMBL" id="BSPK01000007">
    <property type="protein sequence ID" value="GLS62256.1"/>
    <property type="molecule type" value="Genomic_DNA"/>
</dbReference>
<reference evidence="5" key="2">
    <citation type="journal article" date="2019" name="Int. J. Syst. Evol. Microbiol.">
        <title>The Global Catalogue of Microorganisms (GCM) 10K type strain sequencing project: providing services to taxonomists for standard genome sequencing and annotation.</title>
        <authorList>
            <consortium name="The Broad Institute Genomics Platform"/>
            <consortium name="The Broad Institute Genome Sequencing Center for Infectious Disease"/>
            <person name="Wu L."/>
            <person name="Ma J."/>
        </authorList>
    </citation>
    <scope>NUCLEOTIDE SEQUENCE [LARGE SCALE GENOMIC DNA]</scope>
    <source>
        <strain evidence="5">NBRC 107715</strain>
    </source>
</reference>